<evidence type="ECO:0000313" key="1">
    <source>
        <dbReference type="EMBL" id="RMX44002.1"/>
    </source>
</evidence>
<comment type="caution">
    <text evidence="1">The sequence shown here is derived from an EMBL/GenBank/DDBJ whole genome shotgun (WGS) entry which is preliminary data.</text>
</comment>
<dbReference type="STRING" id="46731.A0A3M6TRI6"/>
<dbReference type="EMBL" id="RCHS01003075">
    <property type="protein sequence ID" value="RMX44002.1"/>
    <property type="molecule type" value="Genomic_DNA"/>
</dbReference>
<evidence type="ECO:0000313" key="2">
    <source>
        <dbReference type="Proteomes" id="UP000275408"/>
    </source>
</evidence>
<proteinExistence type="predicted"/>
<dbReference type="AlphaFoldDB" id="A0A3M6TRI6"/>
<protein>
    <submittedName>
        <fullName evidence="1">Uncharacterized protein</fullName>
    </submittedName>
</protein>
<organism evidence="1 2">
    <name type="scientific">Pocillopora damicornis</name>
    <name type="common">Cauliflower coral</name>
    <name type="synonym">Millepora damicornis</name>
    <dbReference type="NCBI Taxonomy" id="46731"/>
    <lineage>
        <taxon>Eukaryota</taxon>
        <taxon>Metazoa</taxon>
        <taxon>Cnidaria</taxon>
        <taxon>Anthozoa</taxon>
        <taxon>Hexacorallia</taxon>
        <taxon>Scleractinia</taxon>
        <taxon>Astrocoeniina</taxon>
        <taxon>Pocilloporidae</taxon>
        <taxon>Pocillopora</taxon>
    </lineage>
</organism>
<dbReference type="Proteomes" id="UP000275408">
    <property type="component" value="Unassembled WGS sequence"/>
</dbReference>
<name>A0A3M6TRI6_POCDA</name>
<keyword evidence="2" id="KW-1185">Reference proteome</keyword>
<gene>
    <name evidence="1" type="ORF">pdam_00023376</name>
</gene>
<accession>A0A3M6TRI6</accession>
<sequence length="258" mass="28526">MAAGSHNVIDVSQIHGHLPDAGDEQWARGQLLITTQDAVSISLTNSAIQHVSVSEGMHPGDACSLLTLLSGVNDGEMEDEIAQALDYQPLALASVSIYVREVRQSKRLPTEKLVDGQRGTTETLLTETNPSYQKSMTTAITLAVEKAMATDRVINHLFTFLALCSPQPILQEVAVNYIMEMDKEFSDKEWIGSRINRSSLFLSKEEGDSVYIRVHGIVRYILDSLKTNYVKDLYIKAVVEAVASFAKFDELDTFINTT</sequence>
<reference evidence="1 2" key="1">
    <citation type="journal article" date="2018" name="Sci. Rep.">
        <title>Comparative analysis of the Pocillopora damicornis genome highlights role of immune system in coral evolution.</title>
        <authorList>
            <person name="Cunning R."/>
            <person name="Bay R.A."/>
            <person name="Gillette P."/>
            <person name="Baker A.C."/>
            <person name="Traylor-Knowles N."/>
        </authorList>
    </citation>
    <scope>NUCLEOTIDE SEQUENCE [LARGE SCALE GENOMIC DNA]</scope>
    <source>
        <strain evidence="1">RSMAS</strain>
        <tissue evidence="1">Whole animal</tissue>
    </source>
</reference>
<dbReference type="OrthoDB" id="5962828at2759"/>